<evidence type="ECO:0000313" key="2">
    <source>
        <dbReference type="Proteomes" id="UP000299102"/>
    </source>
</evidence>
<reference evidence="1 2" key="1">
    <citation type="journal article" date="2019" name="Commun. Biol.">
        <title>The bagworm genome reveals a unique fibroin gene that provides high tensile strength.</title>
        <authorList>
            <person name="Kono N."/>
            <person name="Nakamura H."/>
            <person name="Ohtoshi R."/>
            <person name="Tomita M."/>
            <person name="Numata K."/>
            <person name="Arakawa K."/>
        </authorList>
    </citation>
    <scope>NUCLEOTIDE SEQUENCE [LARGE SCALE GENOMIC DNA]</scope>
</reference>
<protein>
    <submittedName>
        <fullName evidence="1">Uncharacterized protein</fullName>
    </submittedName>
</protein>
<keyword evidence="2" id="KW-1185">Reference proteome</keyword>
<dbReference type="EMBL" id="BGZK01000681">
    <property type="protein sequence ID" value="GBP55902.1"/>
    <property type="molecule type" value="Genomic_DNA"/>
</dbReference>
<evidence type="ECO:0000313" key="1">
    <source>
        <dbReference type="EMBL" id="GBP55902.1"/>
    </source>
</evidence>
<organism evidence="1 2">
    <name type="scientific">Eumeta variegata</name>
    <name type="common">Bagworm moth</name>
    <name type="synonym">Eumeta japonica</name>
    <dbReference type="NCBI Taxonomy" id="151549"/>
    <lineage>
        <taxon>Eukaryota</taxon>
        <taxon>Metazoa</taxon>
        <taxon>Ecdysozoa</taxon>
        <taxon>Arthropoda</taxon>
        <taxon>Hexapoda</taxon>
        <taxon>Insecta</taxon>
        <taxon>Pterygota</taxon>
        <taxon>Neoptera</taxon>
        <taxon>Endopterygota</taxon>
        <taxon>Lepidoptera</taxon>
        <taxon>Glossata</taxon>
        <taxon>Ditrysia</taxon>
        <taxon>Tineoidea</taxon>
        <taxon>Psychidae</taxon>
        <taxon>Oiketicinae</taxon>
        <taxon>Eumeta</taxon>
    </lineage>
</organism>
<name>A0A4C1WYY1_EUMVA</name>
<dbReference type="Proteomes" id="UP000299102">
    <property type="component" value="Unassembled WGS sequence"/>
</dbReference>
<sequence>MGNNRIFNGGVSGADGGEKQEWETGTLTVRLGMPKHYPTGVCTAAEVAFFGASGTRAPQRSQLKISLTIGRGRAAGFMPLIKNSYRRTSHVPNSKRMTALYIRHLLTLLRVYVPPGLGVTQVYSAGSSACDLWSETGVEIGRSRRRPGVSHLRVRAHRRRPITLITGQDAFTRPDKAEPALEVAARSLQRYDFETRKRTSLYSEIYC</sequence>
<accession>A0A4C1WYY1</accession>
<dbReference type="AlphaFoldDB" id="A0A4C1WYY1"/>
<proteinExistence type="predicted"/>
<gene>
    <name evidence="1" type="ORF">EVAR_43693_1</name>
</gene>
<comment type="caution">
    <text evidence="1">The sequence shown here is derived from an EMBL/GenBank/DDBJ whole genome shotgun (WGS) entry which is preliminary data.</text>
</comment>